<evidence type="ECO:0000313" key="3">
    <source>
        <dbReference type="Proteomes" id="UP001237642"/>
    </source>
</evidence>
<feature type="region of interest" description="Disordered" evidence="1">
    <location>
        <begin position="52"/>
        <end position="80"/>
    </location>
</feature>
<reference evidence="2" key="2">
    <citation type="submission" date="2023-05" db="EMBL/GenBank/DDBJ databases">
        <authorList>
            <person name="Schelkunov M.I."/>
        </authorList>
    </citation>
    <scope>NUCLEOTIDE SEQUENCE</scope>
    <source>
        <strain evidence="2">Hsosn_3</strain>
        <tissue evidence="2">Leaf</tissue>
    </source>
</reference>
<dbReference type="EMBL" id="JAUIZM010000004">
    <property type="protein sequence ID" value="KAK1389931.1"/>
    <property type="molecule type" value="Genomic_DNA"/>
</dbReference>
<organism evidence="2 3">
    <name type="scientific">Heracleum sosnowskyi</name>
    <dbReference type="NCBI Taxonomy" id="360622"/>
    <lineage>
        <taxon>Eukaryota</taxon>
        <taxon>Viridiplantae</taxon>
        <taxon>Streptophyta</taxon>
        <taxon>Embryophyta</taxon>
        <taxon>Tracheophyta</taxon>
        <taxon>Spermatophyta</taxon>
        <taxon>Magnoliopsida</taxon>
        <taxon>eudicotyledons</taxon>
        <taxon>Gunneridae</taxon>
        <taxon>Pentapetalae</taxon>
        <taxon>asterids</taxon>
        <taxon>campanulids</taxon>
        <taxon>Apiales</taxon>
        <taxon>Apiaceae</taxon>
        <taxon>Apioideae</taxon>
        <taxon>apioid superclade</taxon>
        <taxon>Tordylieae</taxon>
        <taxon>Tordyliinae</taxon>
        <taxon>Heracleum</taxon>
    </lineage>
</organism>
<evidence type="ECO:0000256" key="1">
    <source>
        <dbReference type="SAM" id="MobiDB-lite"/>
    </source>
</evidence>
<sequence>MVARGRYSSITDNAVKNRFSTLCKKKAKREALAKQTTTTYVNLNNKRVISRLDTNEDESSETGVLHKKTRRDDSSDLIETSPEEFREIDEQVTPPFSVMVQDFNILRDLETQAFRFKKREQIFFPAAAADAIDLWKVDGCEGLVLSLCV</sequence>
<accession>A0AAD8IQR1</accession>
<reference evidence="2" key="1">
    <citation type="submission" date="2023-02" db="EMBL/GenBank/DDBJ databases">
        <title>Genome of toxic invasive species Heracleum sosnowskyi carries increased number of genes despite the absence of recent whole-genome duplications.</title>
        <authorList>
            <person name="Schelkunov M."/>
            <person name="Shtratnikova V."/>
            <person name="Makarenko M."/>
            <person name="Klepikova A."/>
            <person name="Omelchenko D."/>
            <person name="Novikova G."/>
            <person name="Obukhova E."/>
            <person name="Bogdanov V."/>
            <person name="Penin A."/>
            <person name="Logacheva M."/>
        </authorList>
    </citation>
    <scope>NUCLEOTIDE SEQUENCE</scope>
    <source>
        <strain evidence="2">Hsosn_3</strain>
        <tissue evidence="2">Leaf</tissue>
    </source>
</reference>
<protein>
    <submittedName>
        <fullName evidence="2">Uncharacterized protein</fullName>
    </submittedName>
</protein>
<dbReference type="Proteomes" id="UP001237642">
    <property type="component" value="Unassembled WGS sequence"/>
</dbReference>
<gene>
    <name evidence="2" type="ORF">POM88_018109</name>
</gene>
<keyword evidence="3" id="KW-1185">Reference proteome</keyword>
<evidence type="ECO:0000313" key="2">
    <source>
        <dbReference type="EMBL" id="KAK1389931.1"/>
    </source>
</evidence>
<proteinExistence type="predicted"/>
<comment type="caution">
    <text evidence="2">The sequence shown here is derived from an EMBL/GenBank/DDBJ whole genome shotgun (WGS) entry which is preliminary data.</text>
</comment>
<dbReference type="AlphaFoldDB" id="A0AAD8IQR1"/>
<name>A0AAD8IQR1_9APIA</name>